<gene>
    <name evidence="12" type="ORF">DZC72_09450</name>
</gene>
<dbReference type="CDD" id="cd05387">
    <property type="entry name" value="BY-kinase"/>
    <property type="match status" value="1"/>
</dbReference>
<dbReference type="OrthoDB" id="9794577at2"/>
<dbReference type="GO" id="GO:0005524">
    <property type="term" value="F:ATP binding"/>
    <property type="evidence" value="ECO:0007669"/>
    <property type="project" value="UniProtKB-KW"/>
</dbReference>
<keyword evidence="9" id="KW-0812">Transmembrane</keyword>
<keyword evidence="5 12" id="KW-0418">Kinase</keyword>
<protein>
    <recommendedName>
        <fullName evidence="2">non-specific protein-tyrosine kinase</fullName>
        <ecNumber evidence="2">2.7.10.2</ecNumber>
    </recommendedName>
</protein>
<dbReference type="InterPro" id="IPR027417">
    <property type="entry name" value="P-loop_NTPase"/>
</dbReference>
<proteinExistence type="inferred from homology"/>
<dbReference type="InterPro" id="IPR025669">
    <property type="entry name" value="AAA_dom"/>
</dbReference>
<comment type="catalytic activity">
    <reaction evidence="8">
        <text>L-tyrosyl-[protein] + ATP = O-phospho-L-tyrosyl-[protein] + ADP + H(+)</text>
        <dbReference type="Rhea" id="RHEA:10596"/>
        <dbReference type="Rhea" id="RHEA-COMP:10136"/>
        <dbReference type="Rhea" id="RHEA-COMP:20101"/>
        <dbReference type="ChEBI" id="CHEBI:15378"/>
        <dbReference type="ChEBI" id="CHEBI:30616"/>
        <dbReference type="ChEBI" id="CHEBI:46858"/>
        <dbReference type="ChEBI" id="CHEBI:61978"/>
        <dbReference type="ChEBI" id="CHEBI:456216"/>
        <dbReference type="EC" id="2.7.10.2"/>
    </reaction>
</comment>
<keyword evidence="3" id="KW-0808">Transferase</keyword>
<dbReference type="PANTHER" id="PTHR32309:SF13">
    <property type="entry name" value="FERRIC ENTEROBACTIN TRANSPORT PROTEIN FEPE"/>
    <property type="match status" value="1"/>
</dbReference>
<organism evidence="12 13">
    <name type="scientific">Maribacter algicola</name>
    <dbReference type="NCBI Taxonomy" id="2498892"/>
    <lineage>
        <taxon>Bacteria</taxon>
        <taxon>Pseudomonadati</taxon>
        <taxon>Bacteroidota</taxon>
        <taxon>Flavobacteriia</taxon>
        <taxon>Flavobacteriales</taxon>
        <taxon>Flavobacteriaceae</taxon>
        <taxon>Maribacter</taxon>
    </lineage>
</organism>
<dbReference type="InterPro" id="IPR050445">
    <property type="entry name" value="Bact_polysacc_biosynth/exp"/>
</dbReference>
<feature type="transmembrane region" description="Helical" evidence="9">
    <location>
        <begin position="491"/>
        <end position="511"/>
    </location>
</feature>
<comment type="caution">
    <text evidence="12">The sequence shown here is derived from an EMBL/GenBank/DDBJ whole genome shotgun (WGS) entry which is preliminary data.</text>
</comment>
<reference evidence="13" key="2">
    <citation type="submission" date="2018-12" db="EMBL/GenBank/DDBJ databases">
        <title>Maribacter lutimaris sp. nov., isolated from marine sediment.</title>
        <authorList>
            <person name="Kim K.K."/>
        </authorList>
    </citation>
    <scope>NUCLEOTIDE SEQUENCE [LARGE SCALE GENOMIC DNA]</scope>
    <source>
        <strain evidence="13">PoM-212</strain>
    </source>
</reference>
<dbReference type="PANTHER" id="PTHR32309">
    <property type="entry name" value="TYROSINE-PROTEIN KINASE"/>
    <property type="match status" value="1"/>
</dbReference>
<comment type="similarity">
    <text evidence="1">Belongs to the CpsD/CapB family.</text>
</comment>
<dbReference type="SUPFAM" id="SSF52540">
    <property type="entry name" value="P-loop containing nucleoside triphosphate hydrolases"/>
    <property type="match status" value="1"/>
</dbReference>
<dbReference type="AlphaFoldDB" id="A0A3R8RKZ1"/>
<feature type="transmembrane region" description="Helical" evidence="9">
    <location>
        <begin position="29"/>
        <end position="47"/>
    </location>
</feature>
<feature type="domain" description="Tyrosine-protein kinase G-rich" evidence="11">
    <location>
        <begin position="434"/>
        <end position="513"/>
    </location>
</feature>
<accession>A0A3R8RKZ1</accession>
<dbReference type="Pfam" id="PF13807">
    <property type="entry name" value="GNVR"/>
    <property type="match status" value="1"/>
</dbReference>
<evidence type="ECO:0000256" key="3">
    <source>
        <dbReference type="ARBA" id="ARBA00022679"/>
    </source>
</evidence>
<evidence type="ECO:0000256" key="6">
    <source>
        <dbReference type="ARBA" id="ARBA00022840"/>
    </source>
</evidence>
<keyword evidence="9" id="KW-1133">Transmembrane helix</keyword>
<keyword evidence="6" id="KW-0067">ATP-binding</keyword>
<reference evidence="13" key="1">
    <citation type="submission" date="2018-08" db="EMBL/GenBank/DDBJ databases">
        <authorList>
            <person name="Khan S.A."/>
            <person name="J S.E."/>
        </authorList>
    </citation>
    <scope>NUCLEOTIDE SEQUENCE [LARGE SCALE GENOMIC DNA]</scope>
    <source>
        <strain evidence="13">PoM-212</strain>
    </source>
</reference>
<dbReference type="EC" id="2.7.10.2" evidence="2"/>
<keyword evidence="7" id="KW-0829">Tyrosine-protein kinase</keyword>
<feature type="domain" description="AAA" evidence="10">
    <location>
        <begin position="590"/>
        <end position="720"/>
    </location>
</feature>
<evidence type="ECO:0000256" key="5">
    <source>
        <dbReference type="ARBA" id="ARBA00022777"/>
    </source>
</evidence>
<evidence type="ECO:0000256" key="4">
    <source>
        <dbReference type="ARBA" id="ARBA00022741"/>
    </source>
</evidence>
<dbReference type="InterPro" id="IPR032807">
    <property type="entry name" value="GNVR"/>
</dbReference>
<keyword evidence="4" id="KW-0547">Nucleotide-binding</keyword>
<evidence type="ECO:0000259" key="11">
    <source>
        <dbReference type="Pfam" id="PF13807"/>
    </source>
</evidence>
<dbReference type="GO" id="GO:0005886">
    <property type="term" value="C:plasma membrane"/>
    <property type="evidence" value="ECO:0007669"/>
    <property type="project" value="TreeGrafter"/>
</dbReference>
<keyword evidence="9" id="KW-0472">Membrane</keyword>
<dbReference type="InterPro" id="IPR005702">
    <property type="entry name" value="Wzc-like_C"/>
</dbReference>
<dbReference type="NCBIfam" id="TIGR01007">
    <property type="entry name" value="eps_fam"/>
    <property type="match status" value="1"/>
</dbReference>
<dbReference type="Proteomes" id="UP000286990">
    <property type="component" value="Unassembled WGS sequence"/>
</dbReference>
<evidence type="ECO:0000313" key="13">
    <source>
        <dbReference type="Proteomes" id="UP000286990"/>
    </source>
</evidence>
<evidence type="ECO:0000256" key="8">
    <source>
        <dbReference type="ARBA" id="ARBA00051245"/>
    </source>
</evidence>
<dbReference type="Gene3D" id="3.40.50.300">
    <property type="entry name" value="P-loop containing nucleotide triphosphate hydrolases"/>
    <property type="match status" value="1"/>
</dbReference>
<dbReference type="Pfam" id="PF13614">
    <property type="entry name" value="AAA_31"/>
    <property type="match status" value="1"/>
</dbReference>
<dbReference type="GO" id="GO:0004715">
    <property type="term" value="F:non-membrane spanning protein tyrosine kinase activity"/>
    <property type="evidence" value="ECO:0007669"/>
    <property type="project" value="UniProtKB-EC"/>
</dbReference>
<dbReference type="RefSeq" id="WP_125222676.1">
    <property type="nucleotide sequence ID" value="NZ_QUSX01000002.1"/>
</dbReference>
<evidence type="ECO:0000313" key="12">
    <source>
        <dbReference type="EMBL" id="RRQ47960.1"/>
    </source>
</evidence>
<evidence type="ECO:0000259" key="10">
    <source>
        <dbReference type="Pfam" id="PF13614"/>
    </source>
</evidence>
<dbReference type="EMBL" id="QUSX01000002">
    <property type="protein sequence ID" value="RRQ47960.1"/>
    <property type="molecule type" value="Genomic_DNA"/>
</dbReference>
<evidence type="ECO:0000256" key="7">
    <source>
        <dbReference type="ARBA" id="ARBA00023137"/>
    </source>
</evidence>
<keyword evidence="13" id="KW-1185">Reference proteome</keyword>
<evidence type="ECO:0000256" key="2">
    <source>
        <dbReference type="ARBA" id="ARBA00011903"/>
    </source>
</evidence>
<evidence type="ECO:0000256" key="1">
    <source>
        <dbReference type="ARBA" id="ARBA00007316"/>
    </source>
</evidence>
<name>A0A3R8RKZ1_9FLAO</name>
<sequence>MSEKPYILDFKDEDETVSIKDILLKYARYWPWFVASCAIFLVLGHFYSQYAPKTFYTEAKIKILDDAKEPKIIPNDRVMNNPNLGLNLENHIEVIRSYRLLGEVVDELGLNVDYYQSNNLVYSQIWAVPFVLQTIIDDTEIINPMVYEIEMASAGFNIMDGEGNFYLVSYEEDRDRDFKLPFRIILGDIDHINNYKGITYRVVLRSKKQATSLLSEALQIGTSEKQSDVITLSMKGHSTQRTEAILDAIVYKFDNNSLEDKQLVAQHTLSLIDQRFKDLSMELDSIELSKKDYKKLEDLSYIQSDANASLSKKTISESEVLRLETQISLLGILKKSLYSNDAYGLLAADIGLANQALNTMVQDYNELARERQKLMLSVGKDHPNLKNLSERLNFARENILKTVGVYEAQMKTSLRTYNEERNRAGSDFSQIPEQERILRSIERQQNIKENLYLLLLRKREEAAIEYAAPASSIKVIDYSVSGLKPVWPKKVLVYPVSLMLGFILPLTFIFFRSSMDTKVQGREEIEKINPEIPTLIEIPFFKYKKNMQGFQEGSALAESFRILSTNTDYLVPKKEGGKVVFVTSAIKEEGKTMTALNLSLAYASLGKRVLLVGADLRNPQLHSYMDLEKNSPGLSDFLKNDWFDFQDGIQFGFKKNFNHHVYLSGAIPESAPVLLSNKRFGKFLDEAKRSYDYIVVDTAPTMLVTDTFLISDYADVTLFVLRSGMTDINLLHFSKELHKNKKLKNMAYVVNAVGNLKQRKYNYGYAYGYNS</sequence>
<evidence type="ECO:0000256" key="9">
    <source>
        <dbReference type="SAM" id="Phobius"/>
    </source>
</evidence>